<dbReference type="AlphaFoldDB" id="A0A8S1RNN8"/>
<evidence type="ECO:0000313" key="2">
    <source>
        <dbReference type="Proteomes" id="UP000692954"/>
    </source>
</evidence>
<protein>
    <submittedName>
        <fullName evidence="1">Uncharacterized protein</fullName>
    </submittedName>
</protein>
<sequence length="107" mass="13280">MIWSLNQMLRIKTDHQLYFGDEAIKETKQQYPNTLFLAEVYWSKILDQQAALDIGKVRPYYQIQMYKVQSYEINLHLIRIMMNQQLLQIYWQRHYILYRCFNELFYS</sequence>
<evidence type="ECO:0000313" key="1">
    <source>
        <dbReference type="EMBL" id="CAD8128415.1"/>
    </source>
</evidence>
<name>A0A8S1RNN8_9CILI</name>
<dbReference type="OrthoDB" id="1740265at2759"/>
<accession>A0A8S1RNN8</accession>
<keyword evidence="2" id="KW-1185">Reference proteome</keyword>
<dbReference type="EMBL" id="CAJJDN010000188">
    <property type="protein sequence ID" value="CAD8128415.1"/>
    <property type="molecule type" value="Genomic_DNA"/>
</dbReference>
<comment type="caution">
    <text evidence="1">The sequence shown here is derived from an EMBL/GenBank/DDBJ whole genome shotgun (WGS) entry which is preliminary data.</text>
</comment>
<reference evidence="1" key="1">
    <citation type="submission" date="2021-01" db="EMBL/GenBank/DDBJ databases">
        <authorList>
            <consortium name="Genoscope - CEA"/>
            <person name="William W."/>
        </authorList>
    </citation>
    <scope>NUCLEOTIDE SEQUENCE</scope>
</reference>
<proteinExistence type="predicted"/>
<dbReference type="Proteomes" id="UP000692954">
    <property type="component" value="Unassembled WGS sequence"/>
</dbReference>
<organism evidence="1 2">
    <name type="scientific">Paramecium sonneborni</name>
    <dbReference type="NCBI Taxonomy" id="65129"/>
    <lineage>
        <taxon>Eukaryota</taxon>
        <taxon>Sar</taxon>
        <taxon>Alveolata</taxon>
        <taxon>Ciliophora</taxon>
        <taxon>Intramacronucleata</taxon>
        <taxon>Oligohymenophorea</taxon>
        <taxon>Peniculida</taxon>
        <taxon>Parameciidae</taxon>
        <taxon>Paramecium</taxon>
    </lineage>
</organism>
<gene>
    <name evidence="1" type="ORF">PSON_ATCC_30995.1.T1880048</name>
</gene>